<protein>
    <recommendedName>
        <fullName evidence="1">DUF4283 domain-containing protein</fullName>
    </recommendedName>
</protein>
<dbReference type="Proteomes" id="UP001234989">
    <property type="component" value="Chromosome 4"/>
</dbReference>
<evidence type="ECO:0000313" key="3">
    <source>
        <dbReference type="Proteomes" id="UP001234989"/>
    </source>
</evidence>
<evidence type="ECO:0000313" key="2">
    <source>
        <dbReference type="EMBL" id="WMV27138.1"/>
    </source>
</evidence>
<reference evidence="2" key="1">
    <citation type="submission" date="2023-08" db="EMBL/GenBank/DDBJ databases">
        <title>A de novo genome assembly of Solanum verrucosum Schlechtendal, a Mexican diploid species geographically isolated from the other diploid A-genome species in potato relatives.</title>
        <authorList>
            <person name="Hosaka K."/>
        </authorList>
    </citation>
    <scope>NUCLEOTIDE SEQUENCE</scope>
    <source>
        <tissue evidence="2">Young leaves</tissue>
    </source>
</reference>
<sequence>MDNKIYFRLGVKSYDITVSRNTKGNWFEWVESAKLHVRRMKLSRDALLWICKRLGEASGIKGKSFKTWRCKDFSTYIYCSLKFNKYGRFISIIAVNGHERSVIILPENIFNEGWGGLSKKIESFIIKEAGHVTEKQGNPALMRLKGEESYKEVIQKSKWGAISDRRAENQKETLCEEGVLSRCLVRSFPEDDEIPSRNKVRRWAIQTWKGIHNVNIYDMNGIQFLFEFQSRKEAEHIAMGKWRRKNHHLHMEWWSPKAGTTQADFKFDWFWVRILGLPLHLWTDKVMKQIGDQCGGWLETEEETTLKNHLRWARIRVKGPREKIPAEIEIEDGDGFFLLPVWCEAPARFKKKKGETHSDRYVIGLTYGESSLQRGTLTTEMEERLRKGKERFCPEVNHDGGFVPLDKSGHVTCEKSSGKRHVEAQAESPGQFLSCSKCSGAGPINLGPKATVTYFTEPFIGEIFNNRTYTENSMTSPTELEELMQATHNPSNNITIEIIDMQRAIDPSEYAEETILPLVCEKRVNIGDDQEVYTGEPSKNQLVILDEPIPITSDDSLSEEAIDDRASLWVQANVLKLSRLFGAAFEGCDKTAFELFLKIDQKRDFLKQNTEKHINGNNSINIPKEVRNLAFNVNFKDGEQRSRGRKTTSSDQCLKL</sequence>
<evidence type="ECO:0000259" key="1">
    <source>
        <dbReference type="Pfam" id="PF14111"/>
    </source>
</evidence>
<dbReference type="InterPro" id="IPR025558">
    <property type="entry name" value="DUF4283"/>
</dbReference>
<dbReference type="AlphaFoldDB" id="A0AAF0QRT9"/>
<name>A0AAF0QRT9_SOLVR</name>
<organism evidence="2 3">
    <name type="scientific">Solanum verrucosum</name>
    <dbReference type="NCBI Taxonomy" id="315347"/>
    <lineage>
        <taxon>Eukaryota</taxon>
        <taxon>Viridiplantae</taxon>
        <taxon>Streptophyta</taxon>
        <taxon>Embryophyta</taxon>
        <taxon>Tracheophyta</taxon>
        <taxon>Spermatophyta</taxon>
        <taxon>Magnoliopsida</taxon>
        <taxon>eudicotyledons</taxon>
        <taxon>Gunneridae</taxon>
        <taxon>Pentapetalae</taxon>
        <taxon>asterids</taxon>
        <taxon>lamiids</taxon>
        <taxon>Solanales</taxon>
        <taxon>Solanaceae</taxon>
        <taxon>Solanoideae</taxon>
        <taxon>Solaneae</taxon>
        <taxon>Solanum</taxon>
    </lineage>
</organism>
<keyword evidence="3" id="KW-1185">Reference proteome</keyword>
<accession>A0AAF0QRT9</accession>
<proteinExistence type="predicted"/>
<dbReference type="PANTHER" id="PTHR34427:SF10">
    <property type="entry name" value="DUF4283 DOMAIN-CONTAINING PROTEIN"/>
    <property type="match status" value="1"/>
</dbReference>
<gene>
    <name evidence="2" type="ORF">MTR67_020523</name>
</gene>
<dbReference type="Pfam" id="PF14111">
    <property type="entry name" value="DUF4283"/>
    <property type="match status" value="1"/>
</dbReference>
<dbReference type="PANTHER" id="PTHR34427">
    <property type="entry name" value="DUF4283 DOMAIN PROTEIN"/>
    <property type="match status" value="1"/>
</dbReference>
<feature type="domain" description="DUF4283" evidence="1">
    <location>
        <begin position="178"/>
        <end position="261"/>
    </location>
</feature>
<dbReference type="EMBL" id="CP133615">
    <property type="protein sequence ID" value="WMV27138.1"/>
    <property type="molecule type" value="Genomic_DNA"/>
</dbReference>